<dbReference type="Pfam" id="PF13181">
    <property type="entry name" value="TPR_8"/>
    <property type="match status" value="2"/>
</dbReference>
<evidence type="ECO:0008006" key="5">
    <source>
        <dbReference type="Google" id="ProtNLM"/>
    </source>
</evidence>
<dbReference type="PANTHER" id="PTHR23082:SF0">
    <property type="entry name" value="GENERAL TRANSCRIPTION FACTOR 3C POLYPEPTIDE 3"/>
    <property type="match status" value="1"/>
</dbReference>
<comment type="caution">
    <text evidence="3">The sequence shown here is derived from an EMBL/GenBank/DDBJ whole genome shotgun (WGS) entry which is preliminary data.</text>
</comment>
<feature type="region of interest" description="Disordered" evidence="2">
    <location>
        <begin position="350"/>
        <end position="374"/>
    </location>
</feature>
<feature type="compositionally biased region" description="Basic and acidic residues" evidence="2">
    <location>
        <begin position="443"/>
        <end position="454"/>
    </location>
</feature>
<reference evidence="3 4" key="1">
    <citation type="journal article" date="2017" name="Curr. Biol.">
        <title>Genome architecture and evolution of a unichromosomal asexual nematode.</title>
        <authorList>
            <person name="Fradin H."/>
            <person name="Zegar C."/>
            <person name="Gutwein M."/>
            <person name="Lucas J."/>
            <person name="Kovtun M."/>
            <person name="Corcoran D."/>
            <person name="Baugh L.R."/>
            <person name="Kiontke K."/>
            <person name="Gunsalus K."/>
            <person name="Fitch D.H."/>
            <person name="Piano F."/>
        </authorList>
    </citation>
    <scope>NUCLEOTIDE SEQUENCE [LARGE SCALE GENOMIC DNA]</scope>
    <source>
        <strain evidence="3">PF1309</strain>
    </source>
</reference>
<gene>
    <name evidence="3" type="ORF">WR25_18171</name>
</gene>
<dbReference type="GO" id="GO:0000127">
    <property type="term" value="C:transcription factor TFIIIC complex"/>
    <property type="evidence" value="ECO:0007669"/>
    <property type="project" value="TreeGrafter"/>
</dbReference>
<dbReference type="OrthoDB" id="10256606at2759"/>
<dbReference type="Gene3D" id="1.25.40.10">
    <property type="entry name" value="Tetratricopeptide repeat domain"/>
    <property type="match status" value="3"/>
</dbReference>
<feature type="region of interest" description="Disordered" evidence="2">
    <location>
        <begin position="254"/>
        <end position="285"/>
    </location>
</feature>
<dbReference type="STRING" id="2018661.A0A2A2JI28"/>
<evidence type="ECO:0000256" key="2">
    <source>
        <dbReference type="SAM" id="MobiDB-lite"/>
    </source>
</evidence>
<dbReference type="PANTHER" id="PTHR23082">
    <property type="entry name" value="TRANSCRIPTION INITIATION FACTOR IIIC TFIIIC , POLYPEPTIDE 3-RELATED"/>
    <property type="match status" value="1"/>
</dbReference>
<evidence type="ECO:0000313" key="4">
    <source>
        <dbReference type="Proteomes" id="UP000218231"/>
    </source>
</evidence>
<dbReference type="PROSITE" id="PS50005">
    <property type="entry name" value="TPR"/>
    <property type="match status" value="1"/>
</dbReference>
<dbReference type="SMART" id="SM00028">
    <property type="entry name" value="TPR"/>
    <property type="match status" value="3"/>
</dbReference>
<feature type="region of interest" description="Disordered" evidence="2">
    <location>
        <begin position="494"/>
        <end position="521"/>
    </location>
</feature>
<dbReference type="EMBL" id="LIAE01010418">
    <property type="protein sequence ID" value="PAV61315.1"/>
    <property type="molecule type" value="Genomic_DNA"/>
</dbReference>
<feature type="repeat" description="TPR" evidence="1">
    <location>
        <begin position="597"/>
        <end position="630"/>
    </location>
</feature>
<dbReference type="Proteomes" id="UP000218231">
    <property type="component" value="Unassembled WGS sequence"/>
</dbReference>
<keyword evidence="1" id="KW-0802">TPR repeat</keyword>
<sequence>MFFMCVSVTFSRSPLGHRLVESLLHEWHQSAFLGQHSHQLDYEWQVVVTATRILDTKFSPLLNASLNDRFYGLQPVLPLLHHGHFQWSVPQTVQLIDLSILGDVSYEVIVVVVLGSFQVQLEQSLSAKRVMHCTHLLHVREGQAAILQGKKVEILGEVLVVVEHGAELYFRLIHIQQHIDESLSGTGIGNDLLREEDACLLVCRCADGFVARPPFEQEHQSVHGAAIHLWHQQIAVFFLPQILEFTLFHGRQQRTEQTRRMSGGRQDEEMEAETEPASSPRSRRYESLQAVRMDSSYGPFTSSAPDPCQFDSLCSEFNTTGFPELEDADKISYAGDATAFDEPIEEVHFRGDTPGGSREAETTGHSHGGAGTTAQCGDYDYLQRFMQNEMNYDEFMRLTGGQTLEEEEMAAGDMSDEEMDEEEEEIDEQTEENQEEPIGAKTPEFDGQRGEPPAKMKRVVDDLPMHARIIMAEVINEGNSLLDVHAATSASTKMAIPKHEPQPSTSAAADETPVDKRDRGSKRAKILDSMLGQTNMMIASSTNLEEAFELIQEVIKQDHRNAEAYRQISFIYGLKKDKAKYLQYGLLAAFLDNRTKAEDWCTWGNEALELEMRQEASACYGKAIRLDPQNWQYYEKRIEVADKMGIRPLSMRTRLQAAQMIDSQTAQVDFEFYKHILNDVASYYLMINDEERAMQALECLIIRSKEFGMEFDKHLDTLIGMLMEKRRYADTAKCIIALCQGVYCLNNEEGGRSVQIRLEYGSYTVDPYPLPVNTVIKADADLDTHFLAMLLQCIILSDRKSHYEHLLEELSIRDLDKEDMEILVLNILDAFREKKLFKSGLAFSDLLESLQFYKKSSARFWFLKGQLCLNTGNEDKAMECFINCLAIDSQHVDARISLSDLQQKAGDVELALETLRDVDFDVCSQLPDERLLIRQAEMLFQGKMTEKFIRTARLLLIPHFYDVHRAEALFSKRSLSRSGHTQSYALRERLLATINGTSYEKFVKRLGADAVDQNRPLSDLTATDLHDYCIKLIEALLSVKRYNDALIICAYAYLQPKIKRTDKQVIFQTIIFFLAVKAGNWSLAFEYIRWYHANLTTAKQDLSPVIRETIFKKVFNAMNFVFSNSQNVIYHRYIMRALAKNTGNHALHCISGNNSLVTGSYKHALGEYLRVYDMNQKNPMICLLVGLTFIHMSCKKDLSSKHLLAVKGLAFVKKYERMRTLKQECYYNIGRMFHQMGIIHMAVHYYEKALNEPVPLVETIDEEGNSMTALLERYDVRKFAAHNLAQIYNSSGNRVMARQIYERYLVIE</sequence>
<dbReference type="GO" id="GO:0006383">
    <property type="term" value="P:transcription by RNA polymerase III"/>
    <property type="evidence" value="ECO:0007669"/>
    <property type="project" value="InterPro"/>
</dbReference>
<proteinExistence type="predicted"/>
<name>A0A2A2JI28_9BILA</name>
<accession>A0A2A2JI28</accession>
<dbReference type="InterPro" id="IPR011990">
    <property type="entry name" value="TPR-like_helical_dom_sf"/>
</dbReference>
<evidence type="ECO:0000313" key="3">
    <source>
        <dbReference type="EMBL" id="PAV61315.1"/>
    </source>
</evidence>
<dbReference type="SUPFAM" id="SSF81901">
    <property type="entry name" value="HCP-like"/>
    <property type="match status" value="1"/>
</dbReference>
<feature type="region of interest" description="Disordered" evidence="2">
    <location>
        <begin position="407"/>
        <end position="454"/>
    </location>
</feature>
<dbReference type="SUPFAM" id="SSF48452">
    <property type="entry name" value="TPR-like"/>
    <property type="match status" value="2"/>
</dbReference>
<dbReference type="InterPro" id="IPR019734">
    <property type="entry name" value="TPR_rpt"/>
</dbReference>
<feature type="compositionally biased region" description="Acidic residues" evidence="2">
    <location>
        <begin position="407"/>
        <end position="435"/>
    </location>
</feature>
<dbReference type="InterPro" id="IPR039340">
    <property type="entry name" value="Tfc4/TFIIIC-102/Sfc4"/>
</dbReference>
<keyword evidence="4" id="KW-1185">Reference proteome</keyword>
<protein>
    <recommendedName>
        <fullName evidence="5">General transcription factor 3C polypeptide 3</fullName>
    </recommendedName>
</protein>
<evidence type="ECO:0000256" key="1">
    <source>
        <dbReference type="PROSITE-ProRule" id="PRU00339"/>
    </source>
</evidence>
<organism evidence="3 4">
    <name type="scientific">Diploscapter pachys</name>
    <dbReference type="NCBI Taxonomy" id="2018661"/>
    <lineage>
        <taxon>Eukaryota</taxon>
        <taxon>Metazoa</taxon>
        <taxon>Ecdysozoa</taxon>
        <taxon>Nematoda</taxon>
        <taxon>Chromadorea</taxon>
        <taxon>Rhabditida</taxon>
        <taxon>Rhabditina</taxon>
        <taxon>Rhabditomorpha</taxon>
        <taxon>Rhabditoidea</taxon>
        <taxon>Rhabditidae</taxon>
        <taxon>Diploscapter</taxon>
    </lineage>
</organism>